<feature type="domain" description="AB hydrolase-1" evidence="1">
    <location>
        <begin position="17"/>
        <end position="245"/>
    </location>
</feature>
<gene>
    <name evidence="2" type="ORF">METZ01_LOCUS195937</name>
</gene>
<reference evidence="2" key="1">
    <citation type="submission" date="2018-05" db="EMBL/GenBank/DDBJ databases">
        <authorList>
            <person name="Lanie J.A."/>
            <person name="Ng W.-L."/>
            <person name="Kazmierczak K.M."/>
            <person name="Andrzejewski T.M."/>
            <person name="Davidsen T.M."/>
            <person name="Wayne K.J."/>
            <person name="Tettelin H."/>
            <person name="Glass J.I."/>
            <person name="Rusch D."/>
            <person name="Podicherti R."/>
            <person name="Tsui H.-C.T."/>
            <person name="Winkler M.E."/>
        </authorList>
    </citation>
    <scope>NUCLEOTIDE SEQUENCE</scope>
</reference>
<proteinExistence type="predicted"/>
<dbReference type="EMBL" id="UINC01041595">
    <property type="protein sequence ID" value="SVB43083.1"/>
    <property type="molecule type" value="Genomic_DNA"/>
</dbReference>
<feature type="non-terminal residue" evidence="2">
    <location>
        <position position="245"/>
    </location>
</feature>
<dbReference type="PANTHER" id="PTHR43798:SF29">
    <property type="entry name" value="AB HYDROLASE-1 DOMAIN-CONTAINING PROTEIN"/>
    <property type="match status" value="1"/>
</dbReference>
<protein>
    <recommendedName>
        <fullName evidence="1">AB hydrolase-1 domain-containing protein</fullName>
    </recommendedName>
</protein>
<organism evidence="2">
    <name type="scientific">marine metagenome</name>
    <dbReference type="NCBI Taxonomy" id="408172"/>
    <lineage>
        <taxon>unclassified sequences</taxon>
        <taxon>metagenomes</taxon>
        <taxon>ecological metagenomes</taxon>
    </lineage>
</organism>
<sequence>MSVDTHFRIEGGGGGTPLVLLHGVGLDLTMWDGVVDALAADRQVVRFDMLGHGRTLDPSGDRSIGDFVAQLLEVVDALGLGRPDLAGLSMGGMVSLAAAARHPSTFRRVALLNTVFGRTPEQAAGRRERLAAAEAGGMGAVADLAIDRWFTADWQAANPVDTAAVRERLLANDLAAYLKAYRVFVGGDPLMPAAAANVTAPTLAMTGELDPGSTPAMSHALADAVPGGQAVVLAGLHHLPPIEAP</sequence>
<dbReference type="AlphaFoldDB" id="A0A382DZG5"/>
<dbReference type="InterPro" id="IPR050266">
    <property type="entry name" value="AB_hydrolase_sf"/>
</dbReference>
<dbReference type="Gene3D" id="3.40.50.1820">
    <property type="entry name" value="alpha/beta hydrolase"/>
    <property type="match status" value="1"/>
</dbReference>
<dbReference type="PRINTS" id="PR00111">
    <property type="entry name" value="ABHYDROLASE"/>
</dbReference>
<evidence type="ECO:0000259" key="1">
    <source>
        <dbReference type="Pfam" id="PF00561"/>
    </source>
</evidence>
<accession>A0A382DZG5</accession>
<dbReference type="PANTHER" id="PTHR43798">
    <property type="entry name" value="MONOACYLGLYCEROL LIPASE"/>
    <property type="match status" value="1"/>
</dbReference>
<dbReference type="InterPro" id="IPR000073">
    <property type="entry name" value="AB_hydrolase_1"/>
</dbReference>
<dbReference type="InterPro" id="IPR029058">
    <property type="entry name" value="AB_hydrolase_fold"/>
</dbReference>
<dbReference type="Pfam" id="PF00561">
    <property type="entry name" value="Abhydrolase_1"/>
    <property type="match status" value="1"/>
</dbReference>
<dbReference type="SUPFAM" id="SSF53474">
    <property type="entry name" value="alpha/beta-Hydrolases"/>
    <property type="match status" value="1"/>
</dbReference>
<evidence type="ECO:0000313" key="2">
    <source>
        <dbReference type="EMBL" id="SVB43083.1"/>
    </source>
</evidence>
<name>A0A382DZG5_9ZZZZ</name>